<name>A0A7G9B1W1_9FIRM</name>
<sequence>MKGEKMENNELLYLSEEDTIRAGLLDIRFCVDNAEEVFRTVTRGEYLMGGPSENEHGIRICFPKEKRFPGMPVAAPGYSFMAMPAYVGGPFGAVGEKWYGASLQNLKKNLPRAYHMVMLNDLETGRPLALLTAPLLSAARSGAAPGVAMRYLCHDGCKKAALVGAGLMNRFVILALFSECPGIESVQVYDIDGEKCKAYCREMSEFTGREVSAAGSMEEALRDADIVHTGQSNSFVLKKAWLKEGAVLLISSDVEIEQDILCDAQLVFDHKAAHDIWIQNDPQMGLPTFDALRLMEAGAIPADRVCDLGDVIEGRRLPEGVGHRIFYWMGMPVSDIALAAALYQNALDKKIGTKLRLWDKPLWK</sequence>
<dbReference type="Proteomes" id="UP000515960">
    <property type="component" value="Chromosome"/>
</dbReference>
<evidence type="ECO:0000313" key="1">
    <source>
        <dbReference type="EMBL" id="QNL43542.1"/>
    </source>
</evidence>
<dbReference type="AlphaFoldDB" id="A0A7G9B1W1"/>
<dbReference type="Gene3D" id="3.40.50.720">
    <property type="entry name" value="NAD(P)-binding Rossmann-like Domain"/>
    <property type="match status" value="1"/>
</dbReference>
<dbReference type="Pfam" id="PF02423">
    <property type="entry name" value="OCD_Mu_crystall"/>
    <property type="match status" value="1"/>
</dbReference>
<evidence type="ECO:0000313" key="2">
    <source>
        <dbReference type="Proteomes" id="UP000515960"/>
    </source>
</evidence>
<dbReference type="PIRSF" id="PIRSF001439">
    <property type="entry name" value="CryM"/>
    <property type="match status" value="1"/>
</dbReference>
<dbReference type="InterPro" id="IPR003462">
    <property type="entry name" value="ODC_Mu_crystall"/>
</dbReference>
<gene>
    <name evidence="1" type="ORF">H8790_08610</name>
</gene>
<dbReference type="InterPro" id="IPR036291">
    <property type="entry name" value="NAD(P)-bd_dom_sf"/>
</dbReference>
<dbReference type="GO" id="GO:0005737">
    <property type="term" value="C:cytoplasm"/>
    <property type="evidence" value="ECO:0007669"/>
    <property type="project" value="TreeGrafter"/>
</dbReference>
<dbReference type="PANTHER" id="PTHR13812:SF19">
    <property type="entry name" value="KETIMINE REDUCTASE MU-CRYSTALLIN"/>
    <property type="match status" value="1"/>
</dbReference>
<dbReference type="EMBL" id="CP060490">
    <property type="protein sequence ID" value="QNL43542.1"/>
    <property type="molecule type" value="Genomic_DNA"/>
</dbReference>
<reference evidence="1 2" key="1">
    <citation type="submission" date="2020-08" db="EMBL/GenBank/DDBJ databases">
        <authorList>
            <person name="Liu C."/>
            <person name="Sun Q."/>
        </authorList>
    </citation>
    <scope>NUCLEOTIDE SEQUENCE [LARGE SCALE GENOMIC DNA]</scope>
    <source>
        <strain evidence="1 2">NSJ-62</strain>
    </source>
</reference>
<dbReference type="GO" id="GO:0008473">
    <property type="term" value="F:ornithine cyclodeaminase activity"/>
    <property type="evidence" value="ECO:0007669"/>
    <property type="project" value="UniProtKB-EC"/>
</dbReference>
<organism evidence="1 2">
    <name type="scientific">Oscillibacter hominis</name>
    <dbReference type="NCBI Taxonomy" id="2763056"/>
    <lineage>
        <taxon>Bacteria</taxon>
        <taxon>Bacillati</taxon>
        <taxon>Bacillota</taxon>
        <taxon>Clostridia</taxon>
        <taxon>Eubacteriales</taxon>
        <taxon>Oscillospiraceae</taxon>
        <taxon>Oscillibacter</taxon>
    </lineage>
</organism>
<proteinExistence type="predicted"/>
<dbReference type="Gene3D" id="3.30.1780.10">
    <property type="entry name" value="ornithine cyclodeaminase, domain 1"/>
    <property type="match status" value="1"/>
</dbReference>
<dbReference type="RefSeq" id="WP_187332133.1">
    <property type="nucleotide sequence ID" value="NZ_CP060490.1"/>
</dbReference>
<dbReference type="InterPro" id="IPR023401">
    <property type="entry name" value="ODC_N"/>
</dbReference>
<dbReference type="KEGG" id="ohi:H8790_08610"/>
<dbReference type="EC" id="4.3.1.12" evidence="1"/>
<keyword evidence="1" id="KW-0456">Lyase</keyword>
<accession>A0A7G9B1W1</accession>
<dbReference type="PANTHER" id="PTHR13812">
    <property type="entry name" value="KETIMINE REDUCTASE MU-CRYSTALLIN"/>
    <property type="match status" value="1"/>
</dbReference>
<protein>
    <submittedName>
        <fullName evidence="1">Ornithine cyclodeaminase</fullName>
        <ecNumber evidence="1">4.3.1.12</ecNumber>
    </submittedName>
</protein>
<keyword evidence="2" id="KW-1185">Reference proteome</keyword>
<dbReference type="SUPFAM" id="SSF51735">
    <property type="entry name" value="NAD(P)-binding Rossmann-fold domains"/>
    <property type="match status" value="1"/>
</dbReference>